<evidence type="ECO:0000313" key="2">
    <source>
        <dbReference type="Proteomes" id="UP000548326"/>
    </source>
</evidence>
<evidence type="ECO:0000313" key="1">
    <source>
        <dbReference type="EMBL" id="MBB6130733.1"/>
    </source>
</evidence>
<reference evidence="1 2" key="1">
    <citation type="submission" date="2020-08" db="EMBL/GenBank/DDBJ databases">
        <title>Genomic Encyclopedia of Type Strains, Phase IV (KMG-V): Genome sequencing to study the core and pangenomes of soil and plant-associated prokaryotes.</title>
        <authorList>
            <person name="Whitman W."/>
        </authorList>
    </citation>
    <scope>NUCLEOTIDE SEQUENCE [LARGE SCALE GENOMIC DNA]</scope>
    <source>
        <strain evidence="1 2">MP601</strain>
    </source>
</reference>
<dbReference type="Proteomes" id="UP000548326">
    <property type="component" value="Unassembled WGS sequence"/>
</dbReference>
<dbReference type="AlphaFoldDB" id="A0A841JHT9"/>
<dbReference type="EMBL" id="JACHCA010000017">
    <property type="protein sequence ID" value="MBB6130733.1"/>
    <property type="molecule type" value="Genomic_DNA"/>
</dbReference>
<sequence length="69" mass="8248">MDYIWTLVSKKLANEASENELIELNNLLTQHPDIRKAVNLFFEWWNLSNREVDLNESRNAFSKIKKKLK</sequence>
<gene>
    <name evidence="1" type="ORF">HDF22_004878</name>
</gene>
<accession>A0A841JHT9</accession>
<comment type="caution">
    <text evidence="1">The sequence shown here is derived from an EMBL/GenBank/DDBJ whole genome shotgun (WGS) entry which is preliminary data.</text>
</comment>
<organism evidence="1 2">
    <name type="scientific">Mucilaginibacter lappiensis</name>
    <dbReference type="NCBI Taxonomy" id="354630"/>
    <lineage>
        <taxon>Bacteria</taxon>
        <taxon>Pseudomonadati</taxon>
        <taxon>Bacteroidota</taxon>
        <taxon>Sphingobacteriia</taxon>
        <taxon>Sphingobacteriales</taxon>
        <taxon>Sphingobacteriaceae</taxon>
        <taxon>Mucilaginibacter</taxon>
    </lineage>
</organism>
<name>A0A841JHT9_9SPHI</name>
<protein>
    <submittedName>
        <fullName evidence="1">Uncharacterized protein</fullName>
    </submittedName>
</protein>
<proteinExistence type="predicted"/>